<dbReference type="Proteomes" id="UP000215453">
    <property type="component" value="Chromosome 14"/>
</dbReference>
<feature type="region of interest" description="Disordered" evidence="1">
    <location>
        <begin position="78"/>
        <end position="98"/>
    </location>
</feature>
<protein>
    <submittedName>
        <fullName evidence="2">Uncharacterized protein</fullName>
    </submittedName>
</protein>
<evidence type="ECO:0000313" key="3">
    <source>
        <dbReference type="Proteomes" id="UP000215453"/>
    </source>
</evidence>
<gene>
    <name evidence="2" type="ORF">ZT1A5_G11513</name>
</gene>
<dbReference type="EMBL" id="LT882689">
    <property type="protein sequence ID" value="SMY30063.1"/>
    <property type="molecule type" value="Genomic_DNA"/>
</dbReference>
<accession>A0A1Y6M087</accession>
<evidence type="ECO:0000256" key="1">
    <source>
        <dbReference type="SAM" id="MobiDB-lite"/>
    </source>
</evidence>
<proteinExistence type="predicted"/>
<sequence length="111" mass="12401">MRCTCGLEHCDPTSTAPTIRADFPHQYDHVEESDTTFLQSSVIRSRSKKSAAQSWTVQCRSTLCGPTHRDQPIERLFKTTDPPSPAFHPSSVPEGLRGRTWISDPLAFDKG</sequence>
<dbReference type="AlphaFoldDB" id="A0A1Y6M087"/>
<reference evidence="2 3" key="1">
    <citation type="submission" date="2016-10" db="EMBL/GenBank/DDBJ databases">
        <authorList>
            <person name="Varghese N."/>
        </authorList>
    </citation>
    <scope>NUCLEOTIDE SEQUENCE [LARGE SCALE GENOMIC DNA]</scope>
</reference>
<organism evidence="2 3">
    <name type="scientific">Zymoseptoria tritici ST99CH_1A5</name>
    <dbReference type="NCBI Taxonomy" id="1276529"/>
    <lineage>
        <taxon>Eukaryota</taxon>
        <taxon>Fungi</taxon>
        <taxon>Dikarya</taxon>
        <taxon>Ascomycota</taxon>
        <taxon>Pezizomycotina</taxon>
        <taxon>Dothideomycetes</taxon>
        <taxon>Dothideomycetidae</taxon>
        <taxon>Mycosphaerellales</taxon>
        <taxon>Mycosphaerellaceae</taxon>
        <taxon>Zymoseptoria</taxon>
    </lineage>
</organism>
<evidence type="ECO:0000313" key="2">
    <source>
        <dbReference type="EMBL" id="SMY30063.1"/>
    </source>
</evidence>
<name>A0A1Y6M087_ZYMTR</name>